<dbReference type="Gene3D" id="3.90.660.50">
    <property type="match status" value="1"/>
</dbReference>
<reference evidence="2" key="1">
    <citation type="submission" date="2020-05" db="EMBL/GenBank/DDBJ databases">
        <authorList>
            <person name="Chiriac C."/>
            <person name="Salcher M."/>
            <person name="Ghai R."/>
            <person name="Kavagutti S V."/>
        </authorList>
    </citation>
    <scope>NUCLEOTIDE SEQUENCE</scope>
</reference>
<name>A0A6J6ZKG5_9ZZZZ</name>
<evidence type="ECO:0000313" key="2">
    <source>
        <dbReference type="EMBL" id="CAB4817767.1"/>
    </source>
</evidence>
<dbReference type="InterPro" id="IPR036188">
    <property type="entry name" value="FAD/NAD-bd_sf"/>
</dbReference>
<protein>
    <submittedName>
        <fullName evidence="2">Unannotated protein</fullName>
    </submittedName>
</protein>
<evidence type="ECO:0000313" key="3">
    <source>
        <dbReference type="EMBL" id="CAB4878399.1"/>
    </source>
</evidence>
<dbReference type="SUPFAM" id="SSF51905">
    <property type="entry name" value="FAD/NAD(P)-binding domain"/>
    <property type="match status" value="1"/>
</dbReference>
<dbReference type="EMBL" id="CAFABE010000005">
    <property type="protein sequence ID" value="CAB4817767.1"/>
    <property type="molecule type" value="Genomic_DNA"/>
</dbReference>
<proteinExistence type="predicted"/>
<sequence>MSQGPVIIVGAGLAGLRCANVLSDAGVDIVVLERGQHVGGRVITDDVDGFKIDRGFQLLNPSYPQVERGLDLKDLDLQLFDPGMVLSDGVTHSQVADPLRSPGKILATLRAPLGPLTSRLHLARLLLALKGKQRKPVTINPDQPSAAWMLEKGIDRTTIDALLRPFLAGVLLEDELETSARITSLLLRSFTRGVPGVPAGGMGAIPHQMAARLGEDVLHLETPVTAVTANSVVLEDGSRLEGSAVVLATAGQAASLLLQTLRAPSSNSVTTWWYSTNEPLRTKATLVVDQSMKTLINSVEMTAAAPQYAPPGKYLVAASAIGLHPEVERERSVRERLSQLHRRSTKEWELVSMSLVADALPRYSSPFLLRPEVVVNGVFVAGDHRATPSIQGAMVSGERAARAILAQR</sequence>
<feature type="domain" description="Amine oxidase" evidence="1">
    <location>
        <begin position="13"/>
        <end position="405"/>
    </location>
</feature>
<dbReference type="Pfam" id="PF01593">
    <property type="entry name" value="Amino_oxidase"/>
    <property type="match status" value="1"/>
</dbReference>
<accession>A0A6J6ZKG5</accession>
<dbReference type="EMBL" id="CAFBLT010000001">
    <property type="protein sequence ID" value="CAB4878399.1"/>
    <property type="molecule type" value="Genomic_DNA"/>
</dbReference>
<dbReference type="GO" id="GO:0016491">
    <property type="term" value="F:oxidoreductase activity"/>
    <property type="evidence" value="ECO:0007669"/>
    <property type="project" value="InterPro"/>
</dbReference>
<evidence type="ECO:0000259" key="1">
    <source>
        <dbReference type="Pfam" id="PF01593"/>
    </source>
</evidence>
<dbReference type="Gene3D" id="3.50.50.60">
    <property type="entry name" value="FAD/NAD(P)-binding domain"/>
    <property type="match status" value="1"/>
</dbReference>
<dbReference type="PANTHER" id="PTHR42841">
    <property type="entry name" value="AMINE OXIDASE"/>
    <property type="match status" value="1"/>
</dbReference>
<dbReference type="PRINTS" id="PR00420">
    <property type="entry name" value="RNGMNOXGNASE"/>
</dbReference>
<dbReference type="AlphaFoldDB" id="A0A6J6ZKG5"/>
<evidence type="ECO:0000313" key="4">
    <source>
        <dbReference type="EMBL" id="CAB5015525.1"/>
    </source>
</evidence>
<dbReference type="InterPro" id="IPR002937">
    <property type="entry name" value="Amino_oxidase"/>
</dbReference>
<gene>
    <name evidence="2" type="ORF">UFOPK3164_00201</name>
    <name evidence="3" type="ORF">UFOPK3427_01284</name>
    <name evidence="4" type="ORF">UFOPK4112_00572</name>
</gene>
<organism evidence="2">
    <name type="scientific">freshwater metagenome</name>
    <dbReference type="NCBI Taxonomy" id="449393"/>
    <lineage>
        <taxon>unclassified sequences</taxon>
        <taxon>metagenomes</taxon>
        <taxon>ecological metagenomes</taxon>
    </lineage>
</organism>
<dbReference type="EMBL" id="CAFBPM010000004">
    <property type="protein sequence ID" value="CAB5015525.1"/>
    <property type="molecule type" value="Genomic_DNA"/>
</dbReference>